<protein>
    <submittedName>
        <fullName evidence="1">Uncharacterized protein</fullName>
    </submittedName>
</protein>
<reference evidence="1" key="1">
    <citation type="journal article" date="2021" name="Proc. Natl. Acad. Sci. U.S.A.">
        <title>A Catalog of Tens of Thousands of Viruses from Human Metagenomes Reveals Hidden Associations with Chronic Diseases.</title>
        <authorList>
            <person name="Tisza M.J."/>
            <person name="Buck C.B."/>
        </authorList>
    </citation>
    <scope>NUCLEOTIDE SEQUENCE</scope>
    <source>
        <strain evidence="1">CtmpG14</strain>
    </source>
</reference>
<evidence type="ECO:0000313" key="1">
    <source>
        <dbReference type="EMBL" id="DAE04237.1"/>
    </source>
</evidence>
<organism evidence="1">
    <name type="scientific">Siphoviridae sp. ctmpG14</name>
    <dbReference type="NCBI Taxonomy" id="2825654"/>
    <lineage>
        <taxon>Viruses</taxon>
        <taxon>Duplodnaviria</taxon>
        <taxon>Heunggongvirae</taxon>
        <taxon>Uroviricota</taxon>
        <taxon>Caudoviricetes</taxon>
    </lineage>
</organism>
<sequence>MLRRNLILSSSLLILPTVTFAKPRTSKEEQALFDISIASITLSGEFFTREQLNEKIKELKNALPHVKDKELKTETRKLIAKAQTILLSSYVSNTQMREMNEQANLVDALSQEVRNRK</sequence>
<name>A0A8S5PCA2_9CAUD</name>
<accession>A0A8S5PCA2</accession>
<proteinExistence type="predicted"/>
<dbReference type="EMBL" id="BK015384">
    <property type="protein sequence ID" value="DAE04237.1"/>
    <property type="molecule type" value="Genomic_DNA"/>
</dbReference>